<dbReference type="SUPFAM" id="SSF52096">
    <property type="entry name" value="ClpP/crotonase"/>
    <property type="match status" value="1"/>
</dbReference>
<gene>
    <name evidence="10" type="primary">LOC107067588</name>
</gene>
<evidence type="ECO:0000256" key="1">
    <source>
        <dbReference type="ARBA" id="ARBA00001709"/>
    </source>
</evidence>
<protein>
    <recommendedName>
        <fullName evidence="4">3-hydroxyisobutyryl-CoA hydrolase, mitochondrial</fullName>
        <ecNumber evidence="3">3.1.2.4</ecNumber>
    </recommendedName>
    <alternativeName>
        <fullName evidence="7">3-hydroxyisobutyryl-coenzyme A hydrolase</fullName>
    </alternativeName>
</protein>
<sequence>MSVIFKQNNLTIMFKFGLSKKFDIRRLIHKTSCNKDSNNINVTENLAKANRIWETCFWGGCENDIKIKDYEDTSLLTLDRPDSLNSLTPGICKIINENLQKWKSSKKLIIIEGSGDKAFCTGGYLKMPHAYRGIQTEHYEWNKLKTFQEYYSLGYNIGTLKVPFVALMNNVVMGLGSALSLQAKYRIVTERSIYAMPEVAIGYFPDGTACYTFPRLQNHIGHLLGITGYKLKGIDIVHSGIASHFVPSDKLEDLKYELIKFNGSNIEEIINKYHVNNSSNNFSLNPYIDIIENCFSAPTVEEILERLKKDDSKWSQKLIKMINFASPTSLKLSLLIIQRGKGLDLADCARMDFRMGYRLLSYGSDMFEGIHTFFGYNKKPQWNPPCLEDVTMDKVKSYFDNLPPEKELKLSNS</sequence>
<dbReference type="RefSeq" id="XP_015178720.1">
    <property type="nucleotide sequence ID" value="XM_015323234.1"/>
</dbReference>
<evidence type="ECO:0000256" key="3">
    <source>
        <dbReference type="ARBA" id="ARBA00011915"/>
    </source>
</evidence>
<reference evidence="10" key="1">
    <citation type="submission" date="2025-08" db="UniProtKB">
        <authorList>
            <consortium name="RefSeq"/>
        </authorList>
    </citation>
    <scope>IDENTIFICATION</scope>
    <source>
        <tissue evidence="10">Whole body</tissue>
    </source>
</reference>
<evidence type="ECO:0000259" key="8">
    <source>
        <dbReference type="Pfam" id="PF16113"/>
    </source>
</evidence>
<comment type="similarity">
    <text evidence="2">Belongs to the enoyl-CoA hydratase/isomerase family.</text>
</comment>
<organism evidence="9 10">
    <name type="scientific">Polistes dominula</name>
    <name type="common">European paper wasp</name>
    <name type="synonym">Vespa dominula</name>
    <dbReference type="NCBI Taxonomy" id="743375"/>
    <lineage>
        <taxon>Eukaryota</taxon>
        <taxon>Metazoa</taxon>
        <taxon>Ecdysozoa</taxon>
        <taxon>Arthropoda</taxon>
        <taxon>Hexapoda</taxon>
        <taxon>Insecta</taxon>
        <taxon>Pterygota</taxon>
        <taxon>Neoptera</taxon>
        <taxon>Endopterygota</taxon>
        <taxon>Hymenoptera</taxon>
        <taxon>Apocrita</taxon>
        <taxon>Aculeata</taxon>
        <taxon>Vespoidea</taxon>
        <taxon>Vespidae</taxon>
        <taxon>Polistinae</taxon>
        <taxon>Polistini</taxon>
        <taxon>Polistes</taxon>
    </lineage>
</organism>
<evidence type="ECO:0000256" key="2">
    <source>
        <dbReference type="ARBA" id="ARBA00005254"/>
    </source>
</evidence>
<evidence type="ECO:0000256" key="7">
    <source>
        <dbReference type="ARBA" id="ARBA00031181"/>
    </source>
</evidence>
<dbReference type="Pfam" id="PF16113">
    <property type="entry name" value="ECH_2"/>
    <property type="match status" value="1"/>
</dbReference>
<evidence type="ECO:0000256" key="6">
    <source>
        <dbReference type="ARBA" id="ARBA00024871"/>
    </source>
</evidence>
<keyword evidence="5" id="KW-0378">Hydrolase</keyword>
<dbReference type="CDD" id="cd06558">
    <property type="entry name" value="crotonase-like"/>
    <property type="match status" value="1"/>
</dbReference>
<feature type="domain" description="Enoyl-CoA hydratase/isomerase" evidence="8">
    <location>
        <begin position="75"/>
        <end position="399"/>
    </location>
</feature>
<dbReference type="EC" id="3.1.2.4" evidence="3"/>
<dbReference type="PANTHER" id="PTHR43176:SF3">
    <property type="entry name" value="3-HYDROXYISOBUTYRYL-COA HYDROLASE, MITOCHONDRIAL"/>
    <property type="match status" value="1"/>
</dbReference>
<comment type="catalytic activity">
    <reaction evidence="1">
        <text>3-hydroxy-2-methylpropanoyl-CoA + H2O = 3-hydroxy-2-methylpropanoate + CoA + H(+)</text>
        <dbReference type="Rhea" id="RHEA:20888"/>
        <dbReference type="ChEBI" id="CHEBI:11805"/>
        <dbReference type="ChEBI" id="CHEBI:15377"/>
        <dbReference type="ChEBI" id="CHEBI:15378"/>
        <dbReference type="ChEBI" id="CHEBI:57287"/>
        <dbReference type="ChEBI" id="CHEBI:57340"/>
        <dbReference type="EC" id="3.1.2.4"/>
    </reaction>
</comment>
<dbReference type="GeneID" id="107067588"/>
<name>A0ABM1IET3_POLDO</name>
<dbReference type="Gene3D" id="3.90.226.10">
    <property type="entry name" value="2-enoyl-CoA Hydratase, Chain A, domain 1"/>
    <property type="match status" value="1"/>
</dbReference>
<proteinExistence type="inferred from homology"/>
<accession>A0ABM1IET3</accession>
<dbReference type="Proteomes" id="UP000694924">
    <property type="component" value="Unplaced"/>
</dbReference>
<evidence type="ECO:0000256" key="5">
    <source>
        <dbReference type="ARBA" id="ARBA00022801"/>
    </source>
</evidence>
<dbReference type="PANTHER" id="PTHR43176">
    <property type="entry name" value="3-HYDROXYISOBUTYRYL-COA HYDROLASE-RELATED"/>
    <property type="match status" value="1"/>
</dbReference>
<comment type="function">
    <text evidence="6">Hydrolyzes 3-hydroxyisobutyryl-CoA (HIBYL-CoA), a saline catabolite. Has high activity toward isobutyryl-CoA. Could be an isobutyryl-CoA dehydrogenase that functions in valine catabolism. Also hydrolyzes 3-hydroxypropanoyl-CoA.</text>
</comment>
<evidence type="ECO:0000256" key="4">
    <source>
        <dbReference type="ARBA" id="ARBA00016714"/>
    </source>
</evidence>
<dbReference type="InterPro" id="IPR045004">
    <property type="entry name" value="ECH_dom"/>
</dbReference>
<dbReference type="InterPro" id="IPR029045">
    <property type="entry name" value="ClpP/crotonase-like_dom_sf"/>
</dbReference>
<dbReference type="InterPro" id="IPR032259">
    <property type="entry name" value="HIBYL-CoA-H"/>
</dbReference>
<keyword evidence="9" id="KW-1185">Reference proteome</keyword>
<evidence type="ECO:0000313" key="9">
    <source>
        <dbReference type="Proteomes" id="UP000694924"/>
    </source>
</evidence>
<evidence type="ECO:0000313" key="10">
    <source>
        <dbReference type="RefSeq" id="XP_015178720.1"/>
    </source>
</evidence>